<evidence type="ECO:0000313" key="2">
    <source>
        <dbReference type="EMBL" id="ASI99741.1"/>
    </source>
</evidence>
<dbReference type="InterPro" id="IPR022651">
    <property type="entry name" value="S_layer_C"/>
</dbReference>
<gene>
    <name evidence="2" type="ORF">A3L02_09285</name>
</gene>
<dbReference type="EMBL" id="CP014854">
    <property type="protein sequence ID" value="ASI99741.1"/>
    <property type="molecule type" value="Genomic_DNA"/>
</dbReference>
<organism evidence="2 3">
    <name type="scientific">Thermococcus celer Vu 13 = JCM 8558</name>
    <dbReference type="NCBI Taxonomy" id="1293037"/>
    <lineage>
        <taxon>Archaea</taxon>
        <taxon>Methanobacteriati</taxon>
        <taxon>Methanobacteriota</taxon>
        <taxon>Thermococci</taxon>
        <taxon>Thermococcales</taxon>
        <taxon>Thermococcaceae</taxon>
        <taxon>Thermococcus</taxon>
    </lineage>
</organism>
<protein>
    <submittedName>
        <fullName evidence="2">S-layer protein</fullName>
    </submittedName>
</protein>
<proteinExistence type="predicted"/>
<reference evidence="2 3" key="1">
    <citation type="submission" date="2016-03" db="EMBL/GenBank/DDBJ databases">
        <title>Complete genome sequence of Thermococcus celer.</title>
        <authorList>
            <person name="Oger P.M."/>
        </authorList>
    </citation>
    <scope>NUCLEOTIDE SEQUENCE [LARGE SCALE GENOMIC DNA]</scope>
    <source>
        <strain evidence="2 3">Vu 13</strain>
    </source>
</reference>
<evidence type="ECO:0000259" key="1">
    <source>
        <dbReference type="Pfam" id="PF05124"/>
    </source>
</evidence>
<sequence length="604" mass="65179">MKVKKIAALAIGAAMVGATMGFASAQPTVPNIPKDFFVNADGTPNVKIVVGSNAAAMDVASAADIAVALGSLLYTSKQVDVQGDYVKIKAEYPPATLDSWTIYAYNYDTMTNDHGLTINGSENWATKYDELPGDYWYNGAAYTGTYADWKSQFMVNTTIADKDKINGDQLIDWHITLSNVGLSSKDPSSWDQSRPPKDADLVITPGNVTVFVDYVLYNYSVTKPEQTRAEYPEWGVPADYQNGTEYYIGDAENVAAGGGTIVSTYSNGVGAGGTFTVFGQTYYVLSVGNDTFTAGLDKGTAWYQVGQPQAIEGTDWVVTALDISIIDQRALVKVENAVTGQHEDHVILEKDTPVTLFSGAVVLTLKDTFVGVNGNLIAEIAAQVDVKDHSSGDTVTYDGKTWEMTIHTDGTYITNITLTNKDTLEGNPVDIFGTYDLKYRFELKSLNEQDVGYDIDGNGAIDDVDRVVAYAYIDLTEKQGTVKEIELKPGDQVLGSDYYVSEIHATAQVTTIKPVTEPITVMDYEVDVNDPGSNLILVGGPVANSVTKYLVDNGISNVDWYNSPGDIEYLQGALGGYDVVIVAGATRNETRAAAEALMQYLAGL</sequence>
<dbReference type="InterPro" id="IPR006454">
    <property type="entry name" value="S_layer_MJ"/>
</dbReference>
<dbReference type="RefSeq" id="WP_088863657.1">
    <property type="nucleotide sequence ID" value="NZ_CP014854.1"/>
</dbReference>
<dbReference type="NCBIfam" id="TIGR01564">
    <property type="entry name" value="S_layer_MJ"/>
    <property type="match status" value="1"/>
</dbReference>
<dbReference type="Proteomes" id="UP000197156">
    <property type="component" value="Chromosome"/>
</dbReference>
<dbReference type="AlphaFoldDB" id="A0A218P4B2"/>
<dbReference type="OrthoDB" id="92388at2157"/>
<dbReference type="Pfam" id="PF05124">
    <property type="entry name" value="S_layer_C"/>
    <property type="match status" value="1"/>
</dbReference>
<dbReference type="GeneID" id="33324956"/>
<name>A0A218P4B2_THECE</name>
<keyword evidence="3" id="KW-1185">Reference proteome</keyword>
<dbReference type="KEGG" id="tce:A3L02_09285"/>
<feature type="domain" description="S-layer protein outer" evidence="1">
    <location>
        <begin position="29"/>
        <end position="601"/>
    </location>
</feature>
<evidence type="ECO:0000313" key="3">
    <source>
        <dbReference type="Proteomes" id="UP000197156"/>
    </source>
</evidence>
<accession>A0A218P4B2</accession>